<protein>
    <submittedName>
        <fullName evidence="2">Uncharacterized protein</fullName>
    </submittedName>
</protein>
<keyword evidence="1" id="KW-0812">Transmembrane</keyword>
<accession>A0A6C0BKY0</accession>
<sequence>MSSRPSFSVPLGTVATNSIIAVVGAVLATTVAAFVWSQSDTTPIMSEGFGGPAAPDYLRTTSELAELIAFFTDREDTTEEGPDDLREMTLLCSKLSAFKKDIVGVARVVNATASLPYATAHDIEPVAETTARCLSKTIPERDLNLIIDKWGSRGEILLRRLCTEYEISPNDNTRLLGLFQKSINDLASLVKGQCFASPMEEQGRALGGYESPALKDLATYKGYF</sequence>
<evidence type="ECO:0000256" key="1">
    <source>
        <dbReference type="SAM" id="Phobius"/>
    </source>
</evidence>
<dbReference type="AlphaFoldDB" id="A0A6C0BKY0"/>
<organism evidence="2">
    <name type="scientific">viral metagenome</name>
    <dbReference type="NCBI Taxonomy" id="1070528"/>
    <lineage>
        <taxon>unclassified sequences</taxon>
        <taxon>metagenomes</taxon>
        <taxon>organismal metagenomes</taxon>
    </lineage>
</organism>
<name>A0A6C0BKY0_9ZZZZ</name>
<keyword evidence="1" id="KW-0472">Membrane</keyword>
<dbReference type="EMBL" id="MN739168">
    <property type="protein sequence ID" value="QHS92068.1"/>
    <property type="molecule type" value="Genomic_DNA"/>
</dbReference>
<keyword evidence="1" id="KW-1133">Transmembrane helix</keyword>
<reference evidence="2" key="1">
    <citation type="journal article" date="2020" name="Nature">
        <title>Giant virus diversity and host interactions through global metagenomics.</title>
        <authorList>
            <person name="Schulz F."/>
            <person name="Roux S."/>
            <person name="Paez-Espino D."/>
            <person name="Jungbluth S."/>
            <person name="Walsh D.A."/>
            <person name="Denef V.J."/>
            <person name="McMahon K.D."/>
            <person name="Konstantinidis K.T."/>
            <person name="Eloe-Fadrosh E.A."/>
            <person name="Kyrpides N.C."/>
            <person name="Woyke T."/>
        </authorList>
    </citation>
    <scope>NUCLEOTIDE SEQUENCE</scope>
    <source>
        <strain evidence="2">GVMAG-M-3300013285-6</strain>
    </source>
</reference>
<feature type="transmembrane region" description="Helical" evidence="1">
    <location>
        <begin position="12"/>
        <end position="36"/>
    </location>
</feature>
<proteinExistence type="predicted"/>
<evidence type="ECO:0000313" key="2">
    <source>
        <dbReference type="EMBL" id="QHS92068.1"/>
    </source>
</evidence>